<evidence type="ECO:0000313" key="2">
    <source>
        <dbReference type="Proteomes" id="UP000656042"/>
    </source>
</evidence>
<comment type="caution">
    <text evidence="1">The sequence shown here is derived from an EMBL/GenBank/DDBJ whole genome shotgun (WGS) entry which is preliminary data.</text>
</comment>
<keyword evidence="2" id="KW-1185">Reference proteome</keyword>
<reference evidence="1" key="1">
    <citation type="journal article" date="2014" name="Int. J. Syst. Evol. Microbiol.">
        <title>Complete genome sequence of Corynebacterium casei LMG S-19264T (=DSM 44701T), isolated from a smear-ripened cheese.</title>
        <authorList>
            <consortium name="US DOE Joint Genome Institute (JGI-PGF)"/>
            <person name="Walter F."/>
            <person name="Albersmeier A."/>
            <person name="Kalinowski J."/>
            <person name="Ruckert C."/>
        </authorList>
    </citation>
    <scope>NUCLEOTIDE SEQUENCE</scope>
    <source>
        <strain evidence="1">CGMCC 4.7299</strain>
    </source>
</reference>
<gene>
    <name evidence="1" type="ORF">GCM10012284_60010</name>
</gene>
<dbReference type="EMBL" id="BMMX01000056">
    <property type="protein sequence ID" value="GGL17472.1"/>
    <property type="molecule type" value="Genomic_DNA"/>
</dbReference>
<sequence length="196" mass="21900">MRVDVLPALPESLLDESWRFYHDAFSGLAVRAAARHLLLRREFDELMADERILKYVARDGAGDDEAAAVPPARDRDRIIGLAAMTSDLEAVPLISPPFFAHRWPQEYADGRIFYCVFIGAQHGPRGKGVFVALQRRMWERVGAVRGRVVLDICQWNEAERDLPRAVEGILTGIAGGCVASRLDSQSFWGYEFPAAS</sequence>
<dbReference type="Proteomes" id="UP000656042">
    <property type="component" value="Unassembled WGS sequence"/>
</dbReference>
<protein>
    <submittedName>
        <fullName evidence="1">Uncharacterized protein</fullName>
    </submittedName>
</protein>
<organism evidence="1 2">
    <name type="scientific">Mangrovihabitans endophyticus</name>
    <dbReference type="NCBI Taxonomy" id="1751298"/>
    <lineage>
        <taxon>Bacteria</taxon>
        <taxon>Bacillati</taxon>
        <taxon>Actinomycetota</taxon>
        <taxon>Actinomycetes</taxon>
        <taxon>Micromonosporales</taxon>
        <taxon>Micromonosporaceae</taxon>
        <taxon>Mangrovihabitans</taxon>
    </lineage>
</organism>
<accession>A0A8J3C4Q2</accession>
<proteinExistence type="predicted"/>
<dbReference type="RefSeq" id="WP_189082699.1">
    <property type="nucleotide sequence ID" value="NZ_BMMX01000056.1"/>
</dbReference>
<dbReference type="AlphaFoldDB" id="A0A8J3C4Q2"/>
<name>A0A8J3C4Q2_9ACTN</name>
<reference evidence="1" key="2">
    <citation type="submission" date="2020-09" db="EMBL/GenBank/DDBJ databases">
        <authorList>
            <person name="Sun Q."/>
            <person name="Zhou Y."/>
        </authorList>
    </citation>
    <scope>NUCLEOTIDE SEQUENCE</scope>
    <source>
        <strain evidence="1">CGMCC 4.7299</strain>
    </source>
</reference>
<evidence type="ECO:0000313" key="1">
    <source>
        <dbReference type="EMBL" id="GGL17472.1"/>
    </source>
</evidence>